<evidence type="ECO:0000313" key="3">
    <source>
        <dbReference type="Proteomes" id="UP000237423"/>
    </source>
</evidence>
<reference evidence="2 3" key="1">
    <citation type="submission" date="2017-11" db="EMBL/GenBank/DDBJ databases">
        <title>Draft Genome Sequence of Methylobacter psychrotolerans Sph1T, an Obligate Methanotroph from Low-Temperature Environments.</title>
        <authorList>
            <person name="Oshkin I.Y."/>
            <person name="Miroshnikov K."/>
            <person name="Belova S.E."/>
            <person name="Korzhenkov A."/>
            <person name="Toshchakov S.V."/>
            <person name="Dedysh S.N."/>
        </authorList>
    </citation>
    <scope>NUCLEOTIDE SEQUENCE [LARGE SCALE GENOMIC DNA]</scope>
    <source>
        <strain evidence="2 3">Sph1</strain>
    </source>
</reference>
<comment type="caution">
    <text evidence="2">The sequence shown here is derived from an EMBL/GenBank/DDBJ whole genome shotgun (WGS) entry which is preliminary data.</text>
</comment>
<evidence type="ECO:0000256" key="1">
    <source>
        <dbReference type="SAM" id="MobiDB-lite"/>
    </source>
</evidence>
<dbReference type="RefSeq" id="WP_103973356.1">
    <property type="nucleotide sequence ID" value="NZ_PGFZ01000001.1"/>
</dbReference>
<organism evidence="2 3">
    <name type="scientific">Methylovulum psychrotolerans</name>
    <dbReference type="NCBI Taxonomy" id="1704499"/>
    <lineage>
        <taxon>Bacteria</taxon>
        <taxon>Pseudomonadati</taxon>
        <taxon>Pseudomonadota</taxon>
        <taxon>Gammaproteobacteria</taxon>
        <taxon>Methylococcales</taxon>
        <taxon>Methylococcaceae</taxon>
        <taxon>Methylovulum</taxon>
    </lineage>
</organism>
<sequence>MATQLKNLADATIIFDSQTPAPQNNTDTALPSIIPAAIDSADTTDNSTMNTGQTDTVATAAADNAATSTAPVIGSDSTADEVVAGNDSPVDATGGSPSDINATVIDSGADTIMMSHGAVFEMVNFYSSVIVTDMPDTTSTDGGAITDLTDLGSVDGTDGGAITDLTDLGSVDSTDGGAITDLTDLGSVDGTDGGAITDLTDLGSVDSTDGGTVTDQNDTVSADGTDGGAITDQTDTASVDGTDGGAITDQTDTASVDGTDGGAMTDPAIVDITDGGTATYGIISWVIFDEPIEISSLVDVSSDGDSAVAADAGTDTTDSSAATDDTIISLDDGNIDLSAYTPDYSSTWGTYACIFTIAQVDMFISFDANGTALQDSTSLSADASLPLVGNDASLSYIGVADASSVIPLIA</sequence>
<gene>
    <name evidence="2" type="ORF">AADEFJLK_00786</name>
</gene>
<accession>A0A2S5CSG5</accession>
<name>A0A2S5CSG5_9GAMM</name>
<evidence type="ECO:0000313" key="2">
    <source>
        <dbReference type="EMBL" id="POZ53745.1"/>
    </source>
</evidence>
<dbReference type="AlphaFoldDB" id="A0A2S5CSG5"/>
<feature type="region of interest" description="Disordered" evidence="1">
    <location>
        <begin position="207"/>
        <end position="260"/>
    </location>
</feature>
<proteinExistence type="predicted"/>
<feature type="compositionally biased region" description="Polar residues" evidence="1">
    <location>
        <begin position="207"/>
        <end position="222"/>
    </location>
</feature>
<dbReference type="EMBL" id="PGFZ01000001">
    <property type="protein sequence ID" value="POZ53745.1"/>
    <property type="molecule type" value="Genomic_DNA"/>
</dbReference>
<dbReference type="Proteomes" id="UP000237423">
    <property type="component" value="Unassembled WGS sequence"/>
</dbReference>
<protein>
    <submittedName>
        <fullName evidence="2">Uncharacterized protein</fullName>
    </submittedName>
</protein>